<dbReference type="SUPFAM" id="SSF48371">
    <property type="entry name" value="ARM repeat"/>
    <property type="match status" value="1"/>
</dbReference>
<dbReference type="InterPro" id="IPR000225">
    <property type="entry name" value="Armadillo"/>
</dbReference>
<dbReference type="InterPro" id="IPR011989">
    <property type="entry name" value="ARM-like"/>
</dbReference>
<evidence type="ECO:0000313" key="4">
    <source>
        <dbReference type="EMBL" id="KAK0132977.1"/>
    </source>
</evidence>
<feature type="compositionally biased region" description="Acidic residues" evidence="2">
    <location>
        <begin position="386"/>
        <end position="403"/>
    </location>
</feature>
<evidence type="ECO:0000313" key="5">
    <source>
        <dbReference type="Proteomes" id="UP001174136"/>
    </source>
</evidence>
<sequence length="584" mass="62617">MGKSKSNRFRRPQFNSAGLPAGPVRDQEEDQTLEEDQDQEEDCPAVELLEKLQSPSADVREFACASISRVVQQSQTIPGFLQRDVVKRLGPMLLDSSLAVRETAAGALRNLSACGGHEVCEDMVKKDIMTPLTSLLRECCAGFLTDQKNTVEDVANEAVNLLWNLCESSSQALSVFNKAGLLDVVLQCLETHTHNVELAIAAAHCLHAVTEDNPELLCSINAAALATLENLLQSSSPGMAHSHLRTLAAGAMWNLKSSLPAARQAHALSAVVATLSQCLALDAGVLIPKLREEEEADYASGAASADAGSQAVEGAEDTVEMEEEEAVEDEGEKGAGRKTNKNQTVKDNDFTDLLPRDMGKLRDALALLAAQQTSLEIIVNMCCSDDPSDDEWEEASSSDESEAGPDALCDGLSGLMSPLCLSAEVHAALVNHNIPEKARLHTLYPSAQEDPVSLQRSHGGVPAESILEMPDKKRVQYRALTCLHNILSVMDVEALGGAEALQATAQHLSSLVFSGPEIPKEEEFLEAITSAMRSLLQTIASKNIPQCMSPQQLMSLSEAATRCNVVSVRVNALAILGITWQHAG</sequence>
<reference evidence="4" key="1">
    <citation type="journal article" date="2023" name="Front. Mar. Sci.">
        <title>A new Merluccius polli reference genome to investigate the effects of global change in West African waters.</title>
        <authorList>
            <person name="Mateo J.L."/>
            <person name="Blanco-Fernandez C."/>
            <person name="Garcia-Vazquez E."/>
            <person name="Machado-Schiaffino G."/>
        </authorList>
    </citation>
    <scope>NUCLEOTIDE SEQUENCE</scope>
    <source>
        <strain evidence="4">C29</strain>
        <tissue evidence="4">Fin</tissue>
    </source>
</reference>
<evidence type="ECO:0000256" key="2">
    <source>
        <dbReference type="SAM" id="MobiDB-lite"/>
    </source>
</evidence>
<feature type="domain" description="SYO1-like TPR repeats" evidence="3">
    <location>
        <begin position="423"/>
        <end position="581"/>
    </location>
</feature>
<accession>A0AA47M3P4</accession>
<dbReference type="GO" id="GO:0051082">
    <property type="term" value="F:unfolded protein binding"/>
    <property type="evidence" value="ECO:0007669"/>
    <property type="project" value="TreeGrafter"/>
</dbReference>
<comment type="caution">
    <text evidence="4">The sequence shown here is derived from an EMBL/GenBank/DDBJ whole genome shotgun (WGS) entry which is preliminary data.</text>
</comment>
<dbReference type="Proteomes" id="UP001174136">
    <property type="component" value="Unassembled WGS sequence"/>
</dbReference>
<dbReference type="PANTHER" id="PTHR13347:SF1">
    <property type="entry name" value="HEAT REPEAT-CONTAINING PROTEIN 3"/>
    <property type="match status" value="1"/>
</dbReference>
<dbReference type="Gene3D" id="1.25.10.10">
    <property type="entry name" value="Leucine-rich Repeat Variant"/>
    <property type="match status" value="1"/>
</dbReference>
<dbReference type="AlphaFoldDB" id="A0AA47M3P4"/>
<keyword evidence="5" id="KW-1185">Reference proteome</keyword>
<name>A0AA47M3P4_MERPO</name>
<gene>
    <name evidence="4" type="primary">HEATR3</name>
    <name evidence="4" type="ORF">N1851_031656</name>
</gene>
<protein>
    <submittedName>
        <fullName evidence="4">HEAT repeat-containing protein 3</fullName>
    </submittedName>
</protein>
<feature type="compositionally biased region" description="Basic residues" evidence="2">
    <location>
        <begin position="1"/>
        <end position="11"/>
    </location>
</feature>
<dbReference type="InterPro" id="IPR016024">
    <property type="entry name" value="ARM-type_fold"/>
</dbReference>
<dbReference type="InterPro" id="IPR057990">
    <property type="entry name" value="TPR_SYO1"/>
</dbReference>
<dbReference type="GO" id="GO:0042273">
    <property type="term" value="P:ribosomal large subunit biogenesis"/>
    <property type="evidence" value="ECO:0007669"/>
    <property type="project" value="TreeGrafter"/>
</dbReference>
<dbReference type="SMART" id="SM00185">
    <property type="entry name" value="ARM"/>
    <property type="match status" value="5"/>
</dbReference>
<dbReference type="GO" id="GO:0006606">
    <property type="term" value="P:protein import into nucleus"/>
    <property type="evidence" value="ECO:0007669"/>
    <property type="project" value="TreeGrafter"/>
</dbReference>
<evidence type="ECO:0000259" key="3">
    <source>
        <dbReference type="Pfam" id="PF25567"/>
    </source>
</evidence>
<dbReference type="EMBL" id="JAOPHQ010006042">
    <property type="protein sequence ID" value="KAK0132977.1"/>
    <property type="molecule type" value="Genomic_DNA"/>
</dbReference>
<dbReference type="Pfam" id="PF25567">
    <property type="entry name" value="TPR_SYO1"/>
    <property type="match status" value="1"/>
</dbReference>
<comment type="similarity">
    <text evidence="1">Belongs to the nuclear import and ribosome assembly adapter family.</text>
</comment>
<feature type="compositionally biased region" description="Acidic residues" evidence="2">
    <location>
        <begin position="27"/>
        <end position="42"/>
    </location>
</feature>
<feature type="region of interest" description="Disordered" evidence="2">
    <location>
        <begin position="297"/>
        <end position="352"/>
    </location>
</feature>
<feature type="region of interest" description="Disordered" evidence="2">
    <location>
        <begin position="386"/>
        <end position="408"/>
    </location>
</feature>
<organism evidence="4 5">
    <name type="scientific">Merluccius polli</name>
    <name type="common">Benguela hake</name>
    <name type="synonym">Merluccius cadenati</name>
    <dbReference type="NCBI Taxonomy" id="89951"/>
    <lineage>
        <taxon>Eukaryota</taxon>
        <taxon>Metazoa</taxon>
        <taxon>Chordata</taxon>
        <taxon>Craniata</taxon>
        <taxon>Vertebrata</taxon>
        <taxon>Euteleostomi</taxon>
        <taxon>Actinopterygii</taxon>
        <taxon>Neopterygii</taxon>
        <taxon>Teleostei</taxon>
        <taxon>Neoteleostei</taxon>
        <taxon>Acanthomorphata</taxon>
        <taxon>Zeiogadaria</taxon>
        <taxon>Gadariae</taxon>
        <taxon>Gadiformes</taxon>
        <taxon>Gadoidei</taxon>
        <taxon>Merlucciidae</taxon>
        <taxon>Merluccius</taxon>
    </lineage>
</organism>
<feature type="region of interest" description="Disordered" evidence="2">
    <location>
        <begin position="1"/>
        <end position="42"/>
    </location>
</feature>
<dbReference type="PANTHER" id="PTHR13347">
    <property type="entry name" value="HEAT REPEAT-CONTAINING PROTEIN 3"/>
    <property type="match status" value="1"/>
</dbReference>
<dbReference type="InterPro" id="IPR052616">
    <property type="entry name" value="SYO1-like"/>
</dbReference>
<proteinExistence type="inferred from homology"/>
<evidence type="ECO:0000256" key="1">
    <source>
        <dbReference type="ARBA" id="ARBA00049983"/>
    </source>
</evidence>
<feature type="compositionally biased region" description="Low complexity" evidence="2">
    <location>
        <begin position="298"/>
        <end position="313"/>
    </location>
</feature>
<feature type="compositionally biased region" description="Acidic residues" evidence="2">
    <location>
        <begin position="314"/>
        <end position="331"/>
    </location>
</feature>